<accession>A0A9P8TP86</accession>
<evidence type="ECO:0000313" key="2">
    <source>
        <dbReference type="Proteomes" id="UP000774326"/>
    </source>
</evidence>
<dbReference type="AlphaFoldDB" id="A0A9P8TP86"/>
<keyword evidence="2" id="KW-1185">Reference proteome</keyword>
<proteinExistence type="predicted"/>
<evidence type="ECO:0000313" key="1">
    <source>
        <dbReference type="EMBL" id="KAH3685954.1"/>
    </source>
</evidence>
<reference evidence="1" key="1">
    <citation type="journal article" date="2021" name="Open Biol.">
        <title>Shared evolutionary footprints suggest mitochondrial oxidative damage underlies multiple complex I losses in fungi.</title>
        <authorList>
            <person name="Schikora-Tamarit M.A."/>
            <person name="Marcet-Houben M."/>
            <person name="Nosek J."/>
            <person name="Gabaldon T."/>
        </authorList>
    </citation>
    <scope>NUCLEOTIDE SEQUENCE</scope>
    <source>
        <strain evidence="1">CBS2887</strain>
    </source>
</reference>
<organism evidence="1 2">
    <name type="scientific">Wickerhamomyces pijperi</name>
    <name type="common">Yeast</name>
    <name type="synonym">Pichia pijperi</name>
    <dbReference type="NCBI Taxonomy" id="599730"/>
    <lineage>
        <taxon>Eukaryota</taxon>
        <taxon>Fungi</taxon>
        <taxon>Dikarya</taxon>
        <taxon>Ascomycota</taxon>
        <taxon>Saccharomycotina</taxon>
        <taxon>Saccharomycetes</taxon>
        <taxon>Phaffomycetales</taxon>
        <taxon>Wickerhamomycetaceae</taxon>
        <taxon>Wickerhamomyces</taxon>
    </lineage>
</organism>
<comment type="caution">
    <text evidence="1">The sequence shown here is derived from an EMBL/GenBank/DDBJ whole genome shotgun (WGS) entry which is preliminary data.</text>
</comment>
<dbReference type="EMBL" id="JAEUBG010001720">
    <property type="protein sequence ID" value="KAH3685954.1"/>
    <property type="molecule type" value="Genomic_DNA"/>
</dbReference>
<sequence length="173" mass="19637">MERNIPETKILSPTSFQMSKLILDLSQLPTHTNSEPLSKIKQKKSTTYTIIAQIITYSPLDSTMTFKSLPSINDKSMTTLSVKFDDDTVWDTKSIHNSGVMRGMPVQCKIVPVINEDEDSQDDDDDHMEDYGMGYEQGETRFKCVRCIEIDIDDLDMEGFMLGLKIQQLASNN</sequence>
<gene>
    <name evidence="1" type="ORF">WICPIJ_003076</name>
</gene>
<reference evidence="1" key="2">
    <citation type="submission" date="2021-01" db="EMBL/GenBank/DDBJ databases">
        <authorList>
            <person name="Schikora-Tamarit M.A."/>
        </authorList>
    </citation>
    <scope>NUCLEOTIDE SEQUENCE</scope>
    <source>
        <strain evidence="1">CBS2887</strain>
    </source>
</reference>
<dbReference type="Proteomes" id="UP000774326">
    <property type="component" value="Unassembled WGS sequence"/>
</dbReference>
<protein>
    <submittedName>
        <fullName evidence="1">Uncharacterized protein</fullName>
    </submittedName>
</protein>
<name>A0A9P8TP86_WICPI</name>